<name>A0A191WHD5_9MICO</name>
<dbReference type="EMBL" id="CP013979">
    <property type="protein sequence ID" value="ANJ27637.1"/>
    <property type="molecule type" value="Genomic_DNA"/>
</dbReference>
<reference evidence="3" key="2">
    <citation type="submission" date="2016-01" db="EMBL/GenBank/DDBJ databases">
        <title>Complete genome sequence of Agromyces aureus AR33T and comparison with related organisms.</title>
        <authorList>
            <person name="Corretto E."/>
            <person name="Antonielli L."/>
            <person name="Sessitsch A."/>
            <person name="Brader G."/>
        </authorList>
    </citation>
    <scope>NUCLEOTIDE SEQUENCE [LARGE SCALE GENOMIC DNA]</scope>
    <source>
        <strain evidence="3">AR33</strain>
    </source>
</reference>
<proteinExistence type="predicted"/>
<keyword evidence="3" id="KW-1185">Reference proteome</keyword>
<gene>
    <name evidence="2" type="ORF">ATC03_13890</name>
</gene>
<evidence type="ECO:0000313" key="2">
    <source>
        <dbReference type="EMBL" id="ANJ27637.1"/>
    </source>
</evidence>
<dbReference type="STRING" id="453304.ATC03_13890"/>
<reference evidence="2 3" key="1">
    <citation type="journal article" date="2016" name="Int. J. Syst. Evol. Microbiol.">
        <title>Agromyces aureus sp. nov., isolated from the rhizosphere of Salix caprea L. grown in a heavy-metal-contaminated soil.</title>
        <authorList>
            <person name="Corretto E."/>
            <person name="Antonielli L."/>
            <person name="Sessitsch A."/>
            <person name="Compant S."/>
            <person name="Gorfer M."/>
            <person name="Kuffner M."/>
            <person name="Brader G."/>
        </authorList>
    </citation>
    <scope>NUCLEOTIDE SEQUENCE [LARGE SCALE GENOMIC DNA]</scope>
    <source>
        <strain evidence="2 3">AR33</strain>
    </source>
</reference>
<dbReference type="Proteomes" id="UP000078437">
    <property type="component" value="Chromosome"/>
</dbReference>
<dbReference type="AlphaFoldDB" id="A0A191WHD5"/>
<keyword evidence="1" id="KW-0472">Membrane</keyword>
<keyword evidence="1" id="KW-1133">Transmembrane helix</keyword>
<evidence type="ECO:0000256" key="1">
    <source>
        <dbReference type="SAM" id="Phobius"/>
    </source>
</evidence>
<feature type="transmembrane region" description="Helical" evidence="1">
    <location>
        <begin position="12"/>
        <end position="36"/>
    </location>
</feature>
<protein>
    <submittedName>
        <fullName evidence="2">Uncharacterized protein</fullName>
    </submittedName>
</protein>
<keyword evidence="1" id="KW-0812">Transmembrane</keyword>
<sequence length="143" mass="14956">MPRNASDAGGVRAALITISGVLVLEALGLIAVVVWLVVDLLSLAPSSYATAIALLVLVLIAALWVGAIAIGSLRRAPWSRGSAIVWQVLQVSIAVGAFQGMFARPDVGWVLLVPAITVIGLLLWTPVRLAYSRDDAERAPHGA</sequence>
<evidence type="ECO:0000313" key="3">
    <source>
        <dbReference type="Proteomes" id="UP000078437"/>
    </source>
</evidence>
<dbReference type="KEGG" id="agy:ATC03_13890"/>
<organism evidence="2 3">
    <name type="scientific">Agromyces aureus</name>
    <dbReference type="NCBI Taxonomy" id="453304"/>
    <lineage>
        <taxon>Bacteria</taxon>
        <taxon>Bacillati</taxon>
        <taxon>Actinomycetota</taxon>
        <taxon>Actinomycetes</taxon>
        <taxon>Micrococcales</taxon>
        <taxon>Microbacteriaceae</taxon>
        <taxon>Agromyces</taxon>
    </lineage>
</organism>
<accession>A0A191WHD5</accession>
<feature type="transmembrane region" description="Helical" evidence="1">
    <location>
        <begin position="83"/>
        <end position="103"/>
    </location>
</feature>
<feature type="transmembrane region" description="Helical" evidence="1">
    <location>
        <begin position="109"/>
        <end position="131"/>
    </location>
</feature>
<feature type="transmembrane region" description="Helical" evidence="1">
    <location>
        <begin position="48"/>
        <end position="71"/>
    </location>
</feature>